<proteinExistence type="predicted"/>
<evidence type="ECO:0000313" key="2">
    <source>
        <dbReference type="EMBL" id="KNE91019.1"/>
    </source>
</evidence>
<evidence type="ECO:0000313" key="3">
    <source>
        <dbReference type="Proteomes" id="UP000054564"/>
    </source>
</evidence>
<accession>A0A0L0UWC4</accession>
<dbReference type="AlphaFoldDB" id="A0A0L0UWC4"/>
<feature type="compositionally biased region" description="Basic residues" evidence="1">
    <location>
        <begin position="27"/>
        <end position="42"/>
    </location>
</feature>
<reference evidence="3" key="1">
    <citation type="submission" date="2014-03" db="EMBL/GenBank/DDBJ databases">
        <title>The Genome Sequence of Puccinia striiformis f. sp. tritici PST-78.</title>
        <authorList>
            <consortium name="The Broad Institute Genome Sequencing Platform"/>
            <person name="Cuomo C."/>
            <person name="Hulbert S."/>
            <person name="Chen X."/>
            <person name="Walker B."/>
            <person name="Young S.K."/>
            <person name="Zeng Q."/>
            <person name="Gargeya S."/>
            <person name="Fitzgerald M."/>
            <person name="Haas B."/>
            <person name="Abouelleil A."/>
            <person name="Alvarado L."/>
            <person name="Arachchi H.M."/>
            <person name="Berlin A.M."/>
            <person name="Chapman S.B."/>
            <person name="Goldberg J."/>
            <person name="Griggs A."/>
            <person name="Gujja S."/>
            <person name="Hansen M."/>
            <person name="Howarth C."/>
            <person name="Imamovic A."/>
            <person name="Larimer J."/>
            <person name="McCowan C."/>
            <person name="Montmayeur A."/>
            <person name="Murphy C."/>
            <person name="Neiman D."/>
            <person name="Pearson M."/>
            <person name="Priest M."/>
            <person name="Roberts A."/>
            <person name="Saif S."/>
            <person name="Shea T."/>
            <person name="Sisk P."/>
            <person name="Sykes S."/>
            <person name="Wortman J."/>
            <person name="Nusbaum C."/>
            <person name="Birren B."/>
        </authorList>
    </citation>
    <scope>NUCLEOTIDE SEQUENCE [LARGE SCALE GENOMIC DNA]</scope>
    <source>
        <strain evidence="3">race PST-78</strain>
    </source>
</reference>
<dbReference type="Proteomes" id="UP000054564">
    <property type="component" value="Unassembled WGS sequence"/>
</dbReference>
<gene>
    <name evidence="2" type="ORF">PSTG_15553</name>
</gene>
<feature type="region of interest" description="Disordered" evidence="1">
    <location>
        <begin position="22"/>
        <end position="66"/>
    </location>
</feature>
<organism evidence="2 3">
    <name type="scientific">Puccinia striiformis f. sp. tritici PST-78</name>
    <dbReference type="NCBI Taxonomy" id="1165861"/>
    <lineage>
        <taxon>Eukaryota</taxon>
        <taxon>Fungi</taxon>
        <taxon>Dikarya</taxon>
        <taxon>Basidiomycota</taxon>
        <taxon>Pucciniomycotina</taxon>
        <taxon>Pucciniomycetes</taxon>
        <taxon>Pucciniales</taxon>
        <taxon>Pucciniaceae</taxon>
        <taxon>Puccinia</taxon>
    </lineage>
</organism>
<protein>
    <submittedName>
        <fullName evidence="2">Uncharacterized protein</fullName>
    </submittedName>
</protein>
<comment type="caution">
    <text evidence="2">The sequence shown here is derived from an EMBL/GenBank/DDBJ whole genome shotgun (WGS) entry which is preliminary data.</text>
</comment>
<sequence length="129" mass="14679">MLDLALVQRPVIDDLISSYMKTNRASQKGKKRKSKSKKKGKGKSGSGQSQIVEGVQEANDKKTREMEEISNNDWNLFEWIHKLLEKFEQASINTQGEFYATLTMVIPWYKVLQTTAMKTSRNSPNLGVP</sequence>
<dbReference type="EMBL" id="AJIL01000224">
    <property type="protein sequence ID" value="KNE91019.1"/>
    <property type="molecule type" value="Genomic_DNA"/>
</dbReference>
<evidence type="ECO:0000256" key="1">
    <source>
        <dbReference type="SAM" id="MobiDB-lite"/>
    </source>
</evidence>
<name>A0A0L0UWC4_9BASI</name>
<keyword evidence="3" id="KW-1185">Reference proteome</keyword>